<feature type="domain" description="Kinesin motor" evidence="3">
    <location>
        <begin position="73"/>
        <end position="110"/>
    </location>
</feature>
<dbReference type="AlphaFoldDB" id="A0AA88LUW7"/>
<evidence type="ECO:0000256" key="1">
    <source>
        <dbReference type="PROSITE-ProRule" id="PRU00283"/>
    </source>
</evidence>
<dbReference type="GO" id="GO:0007018">
    <property type="term" value="P:microtubule-based movement"/>
    <property type="evidence" value="ECO:0007669"/>
    <property type="project" value="InterPro"/>
</dbReference>
<evidence type="ECO:0000259" key="3">
    <source>
        <dbReference type="PROSITE" id="PS50067"/>
    </source>
</evidence>
<dbReference type="EMBL" id="JAUPFM010000017">
    <property type="protein sequence ID" value="KAK2824689.1"/>
    <property type="molecule type" value="Genomic_DNA"/>
</dbReference>
<name>A0AA88LUW7_CHASR</name>
<dbReference type="PROSITE" id="PS50067">
    <property type="entry name" value="KINESIN_MOTOR_2"/>
    <property type="match status" value="1"/>
</dbReference>
<dbReference type="GO" id="GO:0005524">
    <property type="term" value="F:ATP binding"/>
    <property type="evidence" value="ECO:0007669"/>
    <property type="project" value="InterPro"/>
</dbReference>
<gene>
    <name evidence="4" type="ORF">Q5P01_021864</name>
</gene>
<reference evidence="4" key="1">
    <citation type="submission" date="2023-07" db="EMBL/GenBank/DDBJ databases">
        <title>Chromosome-level Genome Assembly of Striped Snakehead (Channa striata).</title>
        <authorList>
            <person name="Liu H."/>
        </authorList>
    </citation>
    <scope>NUCLEOTIDE SEQUENCE</scope>
    <source>
        <strain evidence="4">Gz</strain>
        <tissue evidence="4">Muscle</tissue>
    </source>
</reference>
<comment type="caution">
    <text evidence="1">Lacks conserved residue(s) required for the propagation of feature annotation.</text>
</comment>
<dbReference type="InterPro" id="IPR001752">
    <property type="entry name" value="Kinesin_motor_dom"/>
</dbReference>
<feature type="region of interest" description="Disordered" evidence="2">
    <location>
        <begin position="1"/>
        <end position="22"/>
    </location>
</feature>
<protein>
    <recommendedName>
        <fullName evidence="3">Kinesin motor domain-containing protein</fullName>
    </recommendedName>
</protein>
<accession>A0AA88LUW7</accession>
<proteinExistence type="inferred from homology"/>
<dbReference type="GO" id="GO:0008017">
    <property type="term" value="F:microtubule binding"/>
    <property type="evidence" value="ECO:0007669"/>
    <property type="project" value="InterPro"/>
</dbReference>
<evidence type="ECO:0000313" key="5">
    <source>
        <dbReference type="Proteomes" id="UP001187415"/>
    </source>
</evidence>
<dbReference type="Proteomes" id="UP001187415">
    <property type="component" value="Unassembled WGS sequence"/>
</dbReference>
<dbReference type="GO" id="GO:0003777">
    <property type="term" value="F:microtubule motor activity"/>
    <property type="evidence" value="ECO:0007669"/>
    <property type="project" value="InterPro"/>
</dbReference>
<comment type="similarity">
    <text evidence="1">Belongs to the TRAFAC class myosin-kinesin ATPase superfamily. Kinesin family.</text>
</comment>
<keyword evidence="5" id="KW-1185">Reference proteome</keyword>
<evidence type="ECO:0000256" key="2">
    <source>
        <dbReference type="SAM" id="MobiDB-lite"/>
    </source>
</evidence>
<evidence type="ECO:0000313" key="4">
    <source>
        <dbReference type="EMBL" id="KAK2824689.1"/>
    </source>
</evidence>
<organism evidence="4 5">
    <name type="scientific">Channa striata</name>
    <name type="common">Snakehead murrel</name>
    <name type="synonym">Ophicephalus striatus</name>
    <dbReference type="NCBI Taxonomy" id="64152"/>
    <lineage>
        <taxon>Eukaryota</taxon>
        <taxon>Metazoa</taxon>
        <taxon>Chordata</taxon>
        <taxon>Craniata</taxon>
        <taxon>Vertebrata</taxon>
        <taxon>Euteleostomi</taxon>
        <taxon>Actinopterygii</taxon>
        <taxon>Neopterygii</taxon>
        <taxon>Teleostei</taxon>
        <taxon>Neoteleostei</taxon>
        <taxon>Acanthomorphata</taxon>
        <taxon>Anabantaria</taxon>
        <taxon>Anabantiformes</taxon>
        <taxon>Channoidei</taxon>
        <taxon>Channidae</taxon>
        <taxon>Channa</taxon>
    </lineage>
</organism>
<comment type="caution">
    <text evidence="4">The sequence shown here is derived from an EMBL/GenBank/DDBJ whole genome shotgun (WGS) entry which is preliminary data.</text>
</comment>
<sequence>MEPCAGSLSCGDEHSEQEDCSSPSLLNAHSYKNVADEVTCLPSLDRLCGGEHLSAAMASQNLSGVKREEKGRNIQVVVRCRPFNTMERKSSYGVVDCDQNRKEVMVKTGG</sequence>